<protein>
    <submittedName>
        <fullName evidence="3">Transmembrane protein</fullName>
    </submittedName>
</protein>
<keyword evidence="1" id="KW-0812">Transmembrane</keyword>
<evidence type="ECO:0000313" key="2">
    <source>
        <dbReference type="Proteomes" id="UP000492821"/>
    </source>
</evidence>
<feature type="transmembrane region" description="Helical" evidence="1">
    <location>
        <begin position="138"/>
        <end position="160"/>
    </location>
</feature>
<reference evidence="3" key="2">
    <citation type="submission" date="2020-10" db="UniProtKB">
        <authorList>
            <consortium name="WormBaseParasite"/>
        </authorList>
    </citation>
    <scope>IDENTIFICATION</scope>
</reference>
<keyword evidence="1" id="KW-0472">Membrane</keyword>
<reference evidence="2" key="1">
    <citation type="journal article" date="2013" name="Genetics">
        <title>The draft genome and transcriptome of Panagrellus redivivus are shaped by the harsh demands of a free-living lifestyle.</title>
        <authorList>
            <person name="Srinivasan J."/>
            <person name="Dillman A.R."/>
            <person name="Macchietto M.G."/>
            <person name="Heikkinen L."/>
            <person name="Lakso M."/>
            <person name="Fracchia K.M."/>
            <person name="Antoshechkin I."/>
            <person name="Mortazavi A."/>
            <person name="Wong G."/>
            <person name="Sternberg P.W."/>
        </authorList>
    </citation>
    <scope>NUCLEOTIDE SEQUENCE [LARGE SCALE GENOMIC DNA]</scope>
    <source>
        <strain evidence="2">MT8872</strain>
    </source>
</reference>
<proteinExistence type="predicted"/>
<feature type="transmembrane region" description="Helical" evidence="1">
    <location>
        <begin position="46"/>
        <end position="63"/>
    </location>
</feature>
<feature type="transmembrane region" description="Helical" evidence="1">
    <location>
        <begin position="180"/>
        <end position="203"/>
    </location>
</feature>
<organism evidence="2 3">
    <name type="scientific">Panagrellus redivivus</name>
    <name type="common">Microworm</name>
    <dbReference type="NCBI Taxonomy" id="6233"/>
    <lineage>
        <taxon>Eukaryota</taxon>
        <taxon>Metazoa</taxon>
        <taxon>Ecdysozoa</taxon>
        <taxon>Nematoda</taxon>
        <taxon>Chromadorea</taxon>
        <taxon>Rhabditida</taxon>
        <taxon>Tylenchina</taxon>
        <taxon>Panagrolaimomorpha</taxon>
        <taxon>Panagrolaimoidea</taxon>
        <taxon>Panagrolaimidae</taxon>
        <taxon>Panagrellus</taxon>
    </lineage>
</organism>
<evidence type="ECO:0000313" key="3">
    <source>
        <dbReference type="WBParaSite" id="Pan_g11443.t2"/>
    </source>
</evidence>
<feature type="transmembrane region" description="Helical" evidence="1">
    <location>
        <begin position="95"/>
        <end position="117"/>
    </location>
</feature>
<dbReference type="WBParaSite" id="Pan_g11443.t2">
    <property type="protein sequence ID" value="Pan_g11443.t2"/>
    <property type="gene ID" value="Pan_g11443"/>
</dbReference>
<keyword evidence="1" id="KW-1133">Transmembrane helix</keyword>
<accession>A0A7E4ZQP7</accession>
<keyword evidence="2" id="KW-1185">Reference proteome</keyword>
<evidence type="ECO:0000256" key="1">
    <source>
        <dbReference type="SAM" id="Phobius"/>
    </source>
</evidence>
<dbReference type="Proteomes" id="UP000492821">
    <property type="component" value="Unassembled WGS sequence"/>
</dbReference>
<name>A0A7E4ZQP7_PANRE</name>
<sequence length="301" mass="34200">MVLTSYNMKPQKLPLPAPMQSGYPQLRLSIAKEYTWLCGLIQPRDVIITFHVIVITFALYFGLTCGADIDSTCSPGVVSLMSILKDAPSTTPNTALMFFSWYLILSSLIALFGLRILEHESDYGYHAECGLRPCIHPFFFFFPAFVAQLFLFVLSMMWIVNRAIFKFHQYNHDEATVFTYAFYILHVILPLLTFTFWIVYVFYGVTRAIVFFLVARNEDVSTPYPLLLTNQQSNVRSASARKPAGYSPSIASSRNRRYLYSIVGQQDRSHTSLPPPSSAEGSLLSFVVQYNDRTGAEERLI</sequence>
<dbReference type="AlphaFoldDB" id="A0A7E4ZQP7"/>